<evidence type="ECO:0000256" key="1">
    <source>
        <dbReference type="ARBA" id="ARBA00001970"/>
    </source>
</evidence>
<dbReference type="GO" id="GO:0016653">
    <property type="term" value="F:oxidoreductase activity, acting on NAD(P)H, heme protein as acceptor"/>
    <property type="evidence" value="ECO:0007669"/>
    <property type="project" value="TreeGrafter"/>
</dbReference>
<protein>
    <submittedName>
        <fullName evidence="13">Heme A synthase</fullName>
    </submittedName>
</protein>
<evidence type="ECO:0000256" key="9">
    <source>
        <dbReference type="ARBA" id="ARBA00023136"/>
    </source>
</evidence>
<dbReference type="Proteomes" id="UP000503278">
    <property type="component" value="Chromosome"/>
</dbReference>
<dbReference type="InterPro" id="IPR003780">
    <property type="entry name" value="COX15/CtaA_fam"/>
</dbReference>
<name>A0A7L5EBY0_9SPHI</name>
<comment type="cofactor">
    <cofactor evidence="1">
        <name>heme b</name>
        <dbReference type="ChEBI" id="CHEBI:60344"/>
    </cofactor>
</comment>
<evidence type="ECO:0000256" key="8">
    <source>
        <dbReference type="ARBA" id="ARBA00023133"/>
    </source>
</evidence>
<feature type="transmembrane region" description="Helical" evidence="12">
    <location>
        <begin position="133"/>
        <end position="155"/>
    </location>
</feature>
<keyword evidence="6" id="KW-0560">Oxidoreductase</keyword>
<reference evidence="13 14" key="1">
    <citation type="submission" date="2020-04" db="EMBL/GenBank/DDBJ databases">
        <title>Genome sequencing of novel species.</title>
        <authorList>
            <person name="Heo J."/>
            <person name="Kim S.-J."/>
            <person name="Kim J.-S."/>
            <person name="Hong S.-B."/>
            <person name="Kwon S.-W."/>
        </authorList>
    </citation>
    <scope>NUCLEOTIDE SEQUENCE [LARGE SCALE GENOMIC DNA]</scope>
    <source>
        <strain evidence="13 14">F39-2</strain>
    </source>
</reference>
<keyword evidence="5 12" id="KW-1133">Transmembrane helix</keyword>
<feature type="transmembrane region" description="Helical" evidence="12">
    <location>
        <begin position="167"/>
        <end position="186"/>
    </location>
</feature>
<dbReference type="InterPro" id="IPR023754">
    <property type="entry name" value="HemeA_Synthase_type2"/>
</dbReference>
<evidence type="ECO:0000256" key="7">
    <source>
        <dbReference type="ARBA" id="ARBA00023004"/>
    </source>
</evidence>
<dbReference type="Pfam" id="PF02628">
    <property type="entry name" value="COX15-CtaA"/>
    <property type="match status" value="1"/>
</dbReference>
<comment type="catalytic activity">
    <reaction evidence="11">
        <text>Fe(II)-heme o + 2 A + H2O = Fe(II)-heme a + 2 AH2</text>
        <dbReference type="Rhea" id="RHEA:63388"/>
        <dbReference type="ChEBI" id="CHEBI:13193"/>
        <dbReference type="ChEBI" id="CHEBI:15377"/>
        <dbReference type="ChEBI" id="CHEBI:17499"/>
        <dbReference type="ChEBI" id="CHEBI:60530"/>
        <dbReference type="ChEBI" id="CHEBI:61715"/>
        <dbReference type="EC" id="1.17.99.9"/>
    </reaction>
    <physiologicalReaction direction="left-to-right" evidence="11">
        <dbReference type="Rhea" id="RHEA:63389"/>
    </physiologicalReaction>
</comment>
<feature type="transmembrane region" description="Helical" evidence="12">
    <location>
        <begin position="206"/>
        <end position="229"/>
    </location>
</feature>
<dbReference type="PANTHER" id="PTHR23289">
    <property type="entry name" value="CYTOCHROME C OXIDASE ASSEMBLY PROTEIN COX15"/>
    <property type="match status" value="1"/>
</dbReference>
<evidence type="ECO:0000256" key="10">
    <source>
        <dbReference type="ARBA" id="ARBA00044501"/>
    </source>
</evidence>
<evidence type="ECO:0000256" key="4">
    <source>
        <dbReference type="ARBA" id="ARBA00022723"/>
    </source>
</evidence>
<dbReference type="GO" id="GO:0006784">
    <property type="term" value="P:heme A biosynthetic process"/>
    <property type="evidence" value="ECO:0007669"/>
    <property type="project" value="InterPro"/>
</dbReference>
<feature type="transmembrane region" description="Helical" evidence="12">
    <location>
        <begin position="104"/>
        <end position="121"/>
    </location>
</feature>
<gene>
    <name evidence="13" type="ORF">HH214_15850</name>
</gene>
<dbReference type="HAMAP" id="MF_01665">
    <property type="entry name" value="HemeA_synth_type2"/>
    <property type="match status" value="1"/>
</dbReference>
<evidence type="ECO:0000256" key="5">
    <source>
        <dbReference type="ARBA" id="ARBA00022989"/>
    </source>
</evidence>
<keyword evidence="3 12" id="KW-0812">Transmembrane</keyword>
<keyword evidence="9 12" id="KW-0472">Membrane</keyword>
<dbReference type="GO" id="GO:0016020">
    <property type="term" value="C:membrane"/>
    <property type="evidence" value="ECO:0007669"/>
    <property type="project" value="UniProtKB-SubCell"/>
</dbReference>
<dbReference type="GO" id="GO:0120547">
    <property type="term" value="F:heme A synthase activity"/>
    <property type="evidence" value="ECO:0007669"/>
    <property type="project" value="UniProtKB-EC"/>
</dbReference>
<evidence type="ECO:0000313" key="14">
    <source>
        <dbReference type="Proteomes" id="UP000503278"/>
    </source>
</evidence>
<feature type="transmembrane region" description="Helical" evidence="12">
    <location>
        <begin position="18"/>
        <end position="38"/>
    </location>
</feature>
<comment type="pathway">
    <text evidence="10">Porphyrin-containing compound metabolism; heme A biosynthesis; heme A from heme O: step 1/1.</text>
</comment>
<feature type="transmembrane region" description="Helical" evidence="12">
    <location>
        <begin position="262"/>
        <end position="284"/>
    </location>
</feature>
<evidence type="ECO:0000256" key="3">
    <source>
        <dbReference type="ARBA" id="ARBA00022692"/>
    </source>
</evidence>
<comment type="subcellular location">
    <subcellularLocation>
        <location evidence="2">Membrane</location>
        <topology evidence="2">Multi-pass membrane protein</topology>
    </subcellularLocation>
</comment>
<keyword evidence="7" id="KW-0408">Iron</keyword>
<evidence type="ECO:0000256" key="11">
    <source>
        <dbReference type="ARBA" id="ARBA00048044"/>
    </source>
</evidence>
<feature type="transmembrane region" description="Helical" evidence="12">
    <location>
        <begin position="300"/>
        <end position="319"/>
    </location>
</feature>
<dbReference type="KEGG" id="mrob:HH214_15850"/>
<evidence type="ECO:0000313" key="13">
    <source>
        <dbReference type="EMBL" id="QJD98443.1"/>
    </source>
</evidence>
<keyword evidence="4" id="KW-0479">Metal-binding</keyword>
<keyword evidence="8" id="KW-0350">Heme biosynthesis</keyword>
<dbReference type="GO" id="GO:0046872">
    <property type="term" value="F:metal ion binding"/>
    <property type="evidence" value="ECO:0007669"/>
    <property type="project" value="UniProtKB-KW"/>
</dbReference>
<evidence type="ECO:0000256" key="6">
    <source>
        <dbReference type="ARBA" id="ARBA00023002"/>
    </source>
</evidence>
<evidence type="ECO:0000256" key="2">
    <source>
        <dbReference type="ARBA" id="ARBA00004141"/>
    </source>
</evidence>
<dbReference type="EMBL" id="CP051682">
    <property type="protein sequence ID" value="QJD98443.1"/>
    <property type="molecule type" value="Genomic_DNA"/>
</dbReference>
<sequence>MITDQSAVRVSKKGSKAVAIWLAIGVGMIMVQILLGGITRLTGSGLSITEWKPLLGALPPLNEHAWQQSFEKYQHIAQFKKVNSSFTLADYQAIFFWEWFHREWARLLGVVFIIPFVIFIFQKRIGRDMIKPMLILFVLGGLQGAIGWIMVQSGLNDTDVRVSHIRLAIHFLCALFLLGYLLWFTLKVSVPTQQMAAQPQLKRFNLLLLVLLFFQLMYGAFMAGSHAALNAPTWPDVNGAYWPSNLSDTHDSLWYTLCYNPIAIQFIHRTLAYGIAILIVVWYFKANKVSKGLWLRQLRGVPLLLVLLQVTLGIMALLNSMYPHAIYYAVIHQFTGMLLLLSLLITLYLSSGKETVSAIVKG</sequence>
<organism evidence="13 14">
    <name type="scientific">Mucilaginibacter robiniae</name>
    <dbReference type="NCBI Taxonomy" id="2728022"/>
    <lineage>
        <taxon>Bacteria</taxon>
        <taxon>Pseudomonadati</taxon>
        <taxon>Bacteroidota</taxon>
        <taxon>Sphingobacteriia</taxon>
        <taxon>Sphingobacteriales</taxon>
        <taxon>Sphingobacteriaceae</taxon>
        <taxon>Mucilaginibacter</taxon>
    </lineage>
</organism>
<dbReference type="AlphaFoldDB" id="A0A7L5EBY0"/>
<feature type="transmembrane region" description="Helical" evidence="12">
    <location>
        <begin position="325"/>
        <end position="349"/>
    </location>
</feature>
<proteinExistence type="inferred from homology"/>
<evidence type="ECO:0000256" key="12">
    <source>
        <dbReference type="SAM" id="Phobius"/>
    </source>
</evidence>
<keyword evidence="14" id="KW-1185">Reference proteome</keyword>
<dbReference type="PANTHER" id="PTHR23289:SF2">
    <property type="entry name" value="CYTOCHROME C OXIDASE ASSEMBLY PROTEIN COX15 HOMOLOG"/>
    <property type="match status" value="1"/>
</dbReference>
<accession>A0A7L5EBY0</accession>